<dbReference type="Gene3D" id="3.40.1390.10">
    <property type="entry name" value="MurE/MurF, N-terminal domain"/>
    <property type="match status" value="1"/>
</dbReference>
<comment type="subcellular location">
    <subcellularLocation>
        <location evidence="20 21">Cytoplasm</location>
    </subcellularLocation>
</comment>
<dbReference type="FunFam" id="3.90.190.20:FF:000006">
    <property type="entry name" value="UDP-N-acetylmuramoyl-L-alanyl-D-glutamate--2,6-diaminopimelate ligase"/>
    <property type="match status" value="1"/>
</dbReference>
<organism evidence="25 26">
    <name type="scientific">Caldibacillus debilis</name>
    <dbReference type="NCBI Taxonomy" id="301148"/>
    <lineage>
        <taxon>Bacteria</taxon>
        <taxon>Bacillati</taxon>
        <taxon>Bacillota</taxon>
        <taxon>Bacilli</taxon>
        <taxon>Bacillales</taxon>
        <taxon>Bacillaceae</taxon>
        <taxon>Caldibacillus</taxon>
    </lineage>
</organism>
<dbReference type="Pfam" id="PF01225">
    <property type="entry name" value="Mur_ligase"/>
    <property type="match status" value="1"/>
</dbReference>
<keyword evidence="4 20" id="KW-0436">Ligase</keyword>
<dbReference type="EC" id="6.3.2.13" evidence="15 20"/>
<feature type="binding site" evidence="20">
    <location>
        <position position="183"/>
    </location>
    <ligand>
        <name>UDP-N-acetyl-alpha-D-muramoyl-L-alanyl-D-glutamate</name>
        <dbReference type="ChEBI" id="CHEBI:83900"/>
    </ligand>
</feature>
<dbReference type="Gene3D" id="3.90.190.20">
    <property type="entry name" value="Mur ligase, C-terminal domain"/>
    <property type="match status" value="1"/>
</dbReference>
<dbReference type="NCBIfam" id="NF001124">
    <property type="entry name" value="PRK00139.1-2"/>
    <property type="match status" value="1"/>
</dbReference>
<dbReference type="EMBL" id="LQYT01000083">
    <property type="protein sequence ID" value="KYD13231.1"/>
    <property type="molecule type" value="Genomic_DNA"/>
</dbReference>
<dbReference type="Proteomes" id="UP000075683">
    <property type="component" value="Unassembled WGS sequence"/>
</dbReference>
<evidence type="ECO:0000256" key="17">
    <source>
        <dbReference type="ARBA" id="ARBA00075482"/>
    </source>
</evidence>
<feature type="modified residue" description="N6-carboxylysine" evidence="20">
    <location>
        <position position="217"/>
    </location>
</feature>
<dbReference type="PANTHER" id="PTHR23135">
    <property type="entry name" value="MUR LIGASE FAMILY MEMBER"/>
    <property type="match status" value="1"/>
</dbReference>
<dbReference type="GO" id="GO:0071555">
    <property type="term" value="P:cell wall organization"/>
    <property type="evidence" value="ECO:0007669"/>
    <property type="project" value="UniProtKB-KW"/>
</dbReference>
<name>A0A150LLM7_9BACI</name>
<dbReference type="Gene3D" id="3.40.1190.10">
    <property type="entry name" value="Mur-like, catalytic domain"/>
    <property type="match status" value="1"/>
</dbReference>
<evidence type="ECO:0000256" key="21">
    <source>
        <dbReference type="RuleBase" id="RU004135"/>
    </source>
</evidence>
<feature type="binding site" evidence="20">
    <location>
        <begin position="407"/>
        <end position="410"/>
    </location>
    <ligand>
        <name>meso-2,6-diaminopimelate</name>
        <dbReference type="ChEBI" id="CHEBI:57791"/>
    </ligand>
</feature>
<evidence type="ECO:0000259" key="23">
    <source>
        <dbReference type="Pfam" id="PF02875"/>
    </source>
</evidence>
<feature type="binding site" evidence="20">
    <location>
        <position position="457"/>
    </location>
    <ligand>
        <name>meso-2,6-diaminopimelate</name>
        <dbReference type="ChEBI" id="CHEBI:57791"/>
    </ligand>
</feature>
<dbReference type="PANTHER" id="PTHR23135:SF4">
    <property type="entry name" value="UDP-N-ACETYLMURAMOYL-L-ALANYL-D-GLUTAMATE--2,6-DIAMINOPIMELATE LIGASE MURE HOMOLOG, CHLOROPLASTIC"/>
    <property type="match status" value="1"/>
</dbReference>
<evidence type="ECO:0000256" key="2">
    <source>
        <dbReference type="ARBA" id="ARBA00005898"/>
    </source>
</evidence>
<dbReference type="GO" id="GO:0005737">
    <property type="term" value="C:cytoplasm"/>
    <property type="evidence" value="ECO:0007669"/>
    <property type="project" value="UniProtKB-SubCell"/>
</dbReference>
<evidence type="ECO:0000256" key="18">
    <source>
        <dbReference type="ARBA" id="ARBA00076158"/>
    </source>
</evidence>
<accession>A0A150LLM7</accession>
<keyword evidence="9 20" id="KW-0133">Cell shape</keyword>
<feature type="binding site" evidence="20">
    <location>
        <position position="149"/>
    </location>
    <ligand>
        <name>UDP-N-acetyl-alpha-D-muramoyl-L-alanyl-D-glutamate</name>
        <dbReference type="ChEBI" id="CHEBI:83900"/>
    </ligand>
</feature>
<comment type="PTM">
    <text evidence="20">Carboxylation is probably crucial for Mg(2+) binding and, consequently, for the gamma-phosphate positioning of ATP.</text>
</comment>
<keyword evidence="5 20" id="KW-0132">Cell division</keyword>
<feature type="domain" description="Mur ligase central" evidence="24">
    <location>
        <begin position="106"/>
        <end position="311"/>
    </location>
</feature>
<dbReference type="STRING" id="301148.B4135_2978"/>
<dbReference type="NCBIfam" id="NF001126">
    <property type="entry name" value="PRK00139.1-4"/>
    <property type="match status" value="1"/>
</dbReference>
<evidence type="ECO:0000256" key="1">
    <source>
        <dbReference type="ARBA" id="ARBA00004752"/>
    </source>
</evidence>
<keyword evidence="6 20" id="KW-0547">Nucleotide-binding</keyword>
<evidence type="ECO:0000256" key="3">
    <source>
        <dbReference type="ARBA" id="ARBA00022490"/>
    </source>
</evidence>
<evidence type="ECO:0000256" key="7">
    <source>
        <dbReference type="ARBA" id="ARBA00022840"/>
    </source>
</evidence>
<dbReference type="InterPro" id="IPR013221">
    <property type="entry name" value="Mur_ligase_cen"/>
</dbReference>
<evidence type="ECO:0000256" key="6">
    <source>
        <dbReference type="ARBA" id="ARBA00022741"/>
    </source>
</evidence>
<evidence type="ECO:0000259" key="22">
    <source>
        <dbReference type="Pfam" id="PF01225"/>
    </source>
</evidence>
<feature type="binding site" evidence="20">
    <location>
        <begin position="108"/>
        <end position="114"/>
    </location>
    <ligand>
        <name>ATP</name>
        <dbReference type="ChEBI" id="CHEBI:30616"/>
    </ligand>
</feature>
<dbReference type="Pfam" id="PF08245">
    <property type="entry name" value="Mur_ligase_M"/>
    <property type="match status" value="1"/>
</dbReference>
<feature type="domain" description="Mur ligase C-terminal" evidence="23">
    <location>
        <begin position="334"/>
        <end position="459"/>
    </location>
</feature>
<comment type="caution">
    <text evidence="20">Lacks conserved residue(s) required for the propagation of feature annotation.</text>
</comment>
<evidence type="ECO:0000256" key="15">
    <source>
        <dbReference type="ARBA" id="ARBA00066633"/>
    </source>
</evidence>
<keyword evidence="10 20" id="KW-0573">Peptidoglycan synthesis</keyword>
<feature type="binding site" evidence="20">
    <location>
        <position position="461"/>
    </location>
    <ligand>
        <name>meso-2,6-diaminopimelate</name>
        <dbReference type="ChEBI" id="CHEBI:57791"/>
    </ligand>
</feature>
<comment type="similarity">
    <text evidence="2 20">Belongs to the MurCDEF family. MurE subfamily.</text>
</comment>
<comment type="pathway">
    <text evidence="1 20 21">Cell wall biogenesis; peptidoglycan biosynthesis.</text>
</comment>
<dbReference type="OrthoDB" id="9800958at2"/>
<proteinExistence type="inferred from homology"/>
<dbReference type="Pfam" id="PF02875">
    <property type="entry name" value="Mur_ligase_C"/>
    <property type="match status" value="1"/>
</dbReference>
<dbReference type="RefSeq" id="WP_061569486.1">
    <property type="nucleotide sequence ID" value="NZ_LQYT01000083.1"/>
</dbReference>
<feature type="binding site" evidence="20">
    <location>
        <position position="185"/>
    </location>
    <ligand>
        <name>UDP-N-acetyl-alpha-D-muramoyl-L-alanyl-D-glutamate</name>
        <dbReference type="ChEBI" id="CHEBI:83900"/>
    </ligand>
</feature>
<comment type="cofactor">
    <cofactor evidence="20">
        <name>Mg(2+)</name>
        <dbReference type="ChEBI" id="CHEBI:18420"/>
    </cofactor>
</comment>
<dbReference type="GO" id="GO:0008765">
    <property type="term" value="F:UDP-N-acetylmuramoylalanyl-D-glutamate-2,6-diaminopimelate ligase activity"/>
    <property type="evidence" value="ECO:0007669"/>
    <property type="project" value="UniProtKB-UniRule"/>
</dbReference>
<feature type="domain" description="Mur ligase N-terminal catalytic" evidence="22">
    <location>
        <begin position="29"/>
        <end position="94"/>
    </location>
</feature>
<evidence type="ECO:0000256" key="13">
    <source>
        <dbReference type="ARBA" id="ARBA00050251"/>
    </source>
</evidence>
<gene>
    <name evidence="20" type="primary">murE</name>
    <name evidence="25" type="ORF">B4135_2978</name>
</gene>
<dbReference type="SUPFAM" id="SSF53244">
    <property type="entry name" value="MurD-like peptide ligases, peptide-binding domain"/>
    <property type="match status" value="1"/>
</dbReference>
<dbReference type="GO" id="GO:0009252">
    <property type="term" value="P:peptidoglycan biosynthetic process"/>
    <property type="evidence" value="ECO:0007669"/>
    <property type="project" value="UniProtKB-UniRule"/>
</dbReference>
<dbReference type="UniPathway" id="UPA00219"/>
<evidence type="ECO:0000256" key="10">
    <source>
        <dbReference type="ARBA" id="ARBA00022984"/>
    </source>
</evidence>
<evidence type="ECO:0000256" key="9">
    <source>
        <dbReference type="ARBA" id="ARBA00022960"/>
    </source>
</evidence>
<evidence type="ECO:0000256" key="12">
    <source>
        <dbReference type="ARBA" id="ARBA00023316"/>
    </source>
</evidence>
<dbReference type="InterPro" id="IPR000713">
    <property type="entry name" value="Mur_ligase_N"/>
</dbReference>
<evidence type="ECO:0000256" key="16">
    <source>
        <dbReference type="ARBA" id="ARBA00072883"/>
    </source>
</evidence>
<evidence type="ECO:0000259" key="24">
    <source>
        <dbReference type="Pfam" id="PF08245"/>
    </source>
</evidence>
<dbReference type="GO" id="GO:0008360">
    <property type="term" value="P:regulation of cell shape"/>
    <property type="evidence" value="ECO:0007669"/>
    <property type="project" value="UniProtKB-KW"/>
</dbReference>
<evidence type="ECO:0000256" key="4">
    <source>
        <dbReference type="ARBA" id="ARBA00022598"/>
    </source>
</evidence>
<dbReference type="GO" id="GO:0005524">
    <property type="term" value="F:ATP binding"/>
    <property type="evidence" value="ECO:0007669"/>
    <property type="project" value="UniProtKB-UniRule"/>
</dbReference>
<feature type="binding site" evidence="20">
    <location>
        <begin position="150"/>
        <end position="151"/>
    </location>
    <ligand>
        <name>UDP-N-acetyl-alpha-D-muramoyl-L-alanyl-D-glutamate</name>
        <dbReference type="ChEBI" id="CHEBI:83900"/>
    </ligand>
</feature>
<dbReference type="GO" id="GO:0000287">
    <property type="term" value="F:magnesium ion binding"/>
    <property type="evidence" value="ECO:0007669"/>
    <property type="project" value="UniProtKB-UniRule"/>
</dbReference>
<evidence type="ECO:0000256" key="19">
    <source>
        <dbReference type="ARBA" id="ARBA00081560"/>
    </source>
</evidence>
<sequence length="493" mass="54813">MKLQELLQVLPFYKIFHSSDPEILSLENDHRKVKKGSLFFCIEGTKTDGHRFAREAVDNGAAAVVAKRPLPLNVPVVVVNDTARAMAVMADAFYGQPSHSLRVIGITGTNGKTTVSHMIDQIFRSARQKTGLIGTLYVKIAEDTYETKNTTPDCLTLQKHLHEMKKRNVAVVTMEVSSHALDQGRVRGIDFDVAVFTNLTQDHLDYHRTMDEYLRVKSLLFSQLGNHYNRKRKKFAILNKDDGAADLLARSTSAHVLTYGIKGDADVRAEAIRYSNRGMSYRVITPVGEETVEMKLIGEFNVYNSLAAIACGIACGLKLEEIVEGLRDFRSVPGRFELVDCGQPFPVIVDYAHTPDSLENVLKTIRSFAGGRIFVVVGCGGDRDPKKRPIMAQVACRYGTDPIFTSDNPRSEDPLKILADMEAGVRGLHYEIIPDRKEAIGRAISQASSGDVVLIAGKGHETYQIVGDRVFEFDDRLVAKQCIEDRLKKDRLA</sequence>
<dbReference type="SUPFAM" id="SSF53623">
    <property type="entry name" value="MurD-like peptide ligases, catalytic domain"/>
    <property type="match status" value="1"/>
</dbReference>
<dbReference type="NCBIfam" id="TIGR01085">
    <property type="entry name" value="murE"/>
    <property type="match status" value="1"/>
</dbReference>
<feature type="binding site" evidence="20">
    <location>
        <position position="177"/>
    </location>
    <ligand>
        <name>UDP-N-acetyl-alpha-D-muramoyl-L-alanyl-D-glutamate</name>
        <dbReference type="ChEBI" id="CHEBI:83900"/>
    </ligand>
</feature>
<evidence type="ECO:0000256" key="14">
    <source>
        <dbReference type="ARBA" id="ARBA00056782"/>
    </source>
</evidence>
<dbReference type="InterPro" id="IPR036565">
    <property type="entry name" value="Mur-like_cat_sf"/>
</dbReference>
<dbReference type="HAMAP" id="MF_00208">
    <property type="entry name" value="MurE"/>
    <property type="match status" value="1"/>
</dbReference>
<keyword evidence="11 20" id="KW-0131">Cell cycle</keyword>
<comment type="caution">
    <text evidence="25">The sequence shown here is derived from an EMBL/GenBank/DDBJ whole genome shotgun (WGS) entry which is preliminary data.</text>
</comment>
<dbReference type="InterPro" id="IPR035911">
    <property type="entry name" value="MurE/MurF_N"/>
</dbReference>
<dbReference type="InterPro" id="IPR036615">
    <property type="entry name" value="Mur_ligase_C_dom_sf"/>
</dbReference>
<reference evidence="25 26" key="1">
    <citation type="submission" date="2016-01" db="EMBL/GenBank/DDBJ databases">
        <title>Draft Genome Sequences of Seven Thermophilic Sporeformers Isolated from Foods.</title>
        <authorList>
            <person name="Berendsen E.M."/>
            <person name="Wells-Bennik M.H."/>
            <person name="Krawcyk A.O."/>
            <person name="De Jong A."/>
            <person name="Holsappel S."/>
            <person name="Eijlander R.T."/>
            <person name="Kuipers O.P."/>
        </authorList>
    </citation>
    <scope>NUCLEOTIDE SEQUENCE [LARGE SCALE GENOMIC DNA]</scope>
    <source>
        <strain evidence="25 26">B4135</strain>
    </source>
</reference>
<evidence type="ECO:0000256" key="20">
    <source>
        <dbReference type="HAMAP-Rule" id="MF_00208"/>
    </source>
</evidence>
<evidence type="ECO:0000313" key="26">
    <source>
        <dbReference type="Proteomes" id="UP000075683"/>
    </source>
</evidence>
<dbReference type="PATRIC" id="fig|301148.3.peg.616"/>
<evidence type="ECO:0000256" key="8">
    <source>
        <dbReference type="ARBA" id="ARBA00022842"/>
    </source>
</evidence>
<dbReference type="SUPFAM" id="SSF63418">
    <property type="entry name" value="MurE/MurF N-terminal domain"/>
    <property type="match status" value="1"/>
</dbReference>
<keyword evidence="7 20" id="KW-0067">ATP-binding</keyword>
<comment type="catalytic activity">
    <reaction evidence="13 20">
        <text>UDP-N-acetyl-alpha-D-muramoyl-L-alanyl-D-glutamate + meso-2,6-diaminopimelate + ATP = UDP-N-acetyl-alpha-D-muramoyl-L-alanyl-gamma-D-glutamyl-meso-2,6-diaminopimelate + ADP + phosphate + H(+)</text>
        <dbReference type="Rhea" id="RHEA:23676"/>
        <dbReference type="ChEBI" id="CHEBI:15378"/>
        <dbReference type="ChEBI" id="CHEBI:30616"/>
        <dbReference type="ChEBI" id="CHEBI:43474"/>
        <dbReference type="ChEBI" id="CHEBI:57791"/>
        <dbReference type="ChEBI" id="CHEBI:83900"/>
        <dbReference type="ChEBI" id="CHEBI:83905"/>
        <dbReference type="ChEBI" id="CHEBI:456216"/>
        <dbReference type="EC" id="6.3.2.13"/>
    </reaction>
</comment>
<protein>
    <recommendedName>
        <fullName evidence="16 20">UDP-N-acetylmuramoyl-L-alanyl-D-glutamate--2,6-diaminopimelate ligase</fullName>
        <ecNumber evidence="15 20">6.3.2.13</ecNumber>
    </recommendedName>
    <alternativeName>
        <fullName evidence="17 20">Meso-A2pm-adding enzyme</fullName>
    </alternativeName>
    <alternativeName>
        <fullName evidence="18 20">Meso-diaminopimelate-adding enzyme</fullName>
    </alternativeName>
    <alternativeName>
        <fullName evidence="19 20">UDP-MurNAc-L-Ala-D-Glu:meso-diaminopimelate ligase</fullName>
    </alternativeName>
    <alternativeName>
        <fullName evidence="20">UDP-MurNAc-tripeptide synthetase</fullName>
    </alternativeName>
    <alternativeName>
        <fullName evidence="20">UDP-N-acetylmuramyl-tripeptide synthetase</fullName>
    </alternativeName>
</protein>
<dbReference type="FunFam" id="3.40.1390.10:FF:000005">
    <property type="entry name" value="UDP-N-acetylmuramoyl-L-alanyl-D-glutamate--2,6-diaminopimelate ligase"/>
    <property type="match status" value="1"/>
</dbReference>
<evidence type="ECO:0000313" key="25">
    <source>
        <dbReference type="EMBL" id="KYD13231.1"/>
    </source>
</evidence>
<keyword evidence="8 20" id="KW-0460">Magnesium</keyword>
<feature type="short sequence motif" description="Meso-diaminopimelate recognition motif" evidence="20">
    <location>
        <begin position="407"/>
        <end position="410"/>
    </location>
</feature>
<evidence type="ECO:0000256" key="5">
    <source>
        <dbReference type="ARBA" id="ARBA00022618"/>
    </source>
</evidence>
<dbReference type="InterPro" id="IPR004101">
    <property type="entry name" value="Mur_ligase_C"/>
</dbReference>
<dbReference type="GO" id="GO:0051301">
    <property type="term" value="P:cell division"/>
    <property type="evidence" value="ECO:0007669"/>
    <property type="project" value="UniProtKB-KW"/>
</dbReference>
<keyword evidence="3 20" id="KW-0963">Cytoplasm</keyword>
<dbReference type="InterPro" id="IPR005761">
    <property type="entry name" value="UDP-N-AcMur-Glu-dNH2Pim_ligase"/>
</dbReference>
<evidence type="ECO:0000256" key="11">
    <source>
        <dbReference type="ARBA" id="ARBA00023306"/>
    </source>
</evidence>
<dbReference type="AlphaFoldDB" id="A0A150LLM7"/>
<feature type="binding site" evidence="20">
    <location>
        <position position="383"/>
    </location>
    <ligand>
        <name>meso-2,6-diaminopimelate</name>
        <dbReference type="ChEBI" id="CHEBI:57791"/>
    </ligand>
</feature>
<comment type="function">
    <text evidence="14 20">Catalyzes the addition of meso-diaminopimelic acid to the nucleotide precursor UDP-N-acetylmuramoyl-L-alanyl-D-glutamate (UMAG) in the biosynthesis of bacterial cell-wall peptidoglycan.</text>
</comment>
<keyword evidence="12 20" id="KW-0961">Cell wall biogenesis/degradation</keyword>